<dbReference type="Pfam" id="PF01189">
    <property type="entry name" value="Methyltr_RsmB-F"/>
    <property type="match status" value="2"/>
</dbReference>
<dbReference type="CDD" id="cd02440">
    <property type="entry name" value="AdoMet_MTases"/>
    <property type="match status" value="1"/>
</dbReference>
<dbReference type="GO" id="GO:0008173">
    <property type="term" value="F:RNA methyltransferase activity"/>
    <property type="evidence" value="ECO:0007669"/>
    <property type="project" value="InterPro"/>
</dbReference>
<evidence type="ECO:0000256" key="1">
    <source>
        <dbReference type="ARBA" id="ARBA00022603"/>
    </source>
</evidence>
<dbReference type="InterPro" id="IPR029063">
    <property type="entry name" value="SAM-dependent_MTases_sf"/>
</dbReference>
<evidence type="ECO:0000313" key="8">
    <source>
        <dbReference type="Proteomes" id="UP001211065"/>
    </source>
</evidence>
<dbReference type="InterPro" id="IPR049560">
    <property type="entry name" value="MeTrfase_RsmB-F_NOP2_cat"/>
</dbReference>
<dbReference type="EMBL" id="JADGJW010000015">
    <property type="protein sequence ID" value="KAJ3227512.1"/>
    <property type="molecule type" value="Genomic_DNA"/>
</dbReference>
<keyword evidence="4 5" id="KW-0694">RNA-binding</keyword>
<gene>
    <name evidence="7" type="ORF">HK099_001663</name>
</gene>
<dbReference type="PRINTS" id="PR02010">
    <property type="entry name" value="RCMT9"/>
</dbReference>
<comment type="similarity">
    <text evidence="5">Belongs to the class I-like SAM-binding methyltransferase superfamily. RsmB/NOP family.</text>
</comment>
<protein>
    <recommendedName>
        <fullName evidence="6">SAM-dependent MTase RsmB/NOP-type domain-containing protein</fullName>
    </recommendedName>
</protein>
<keyword evidence="2 5" id="KW-0808">Transferase</keyword>
<keyword evidence="3 5" id="KW-0949">S-adenosyl-L-methionine</keyword>
<dbReference type="SUPFAM" id="SSF53335">
    <property type="entry name" value="S-adenosyl-L-methionine-dependent methyltransferases"/>
    <property type="match status" value="1"/>
</dbReference>
<dbReference type="InterPro" id="IPR001678">
    <property type="entry name" value="MeTrfase_RsmB-F_NOP2_dom"/>
</dbReference>
<feature type="binding site" evidence="5">
    <location>
        <position position="169"/>
    </location>
    <ligand>
        <name>S-adenosyl-L-methionine</name>
        <dbReference type="ChEBI" id="CHEBI:59789"/>
    </ligand>
</feature>
<dbReference type="GO" id="GO:0003723">
    <property type="term" value="F:RNA binding"/>
    <property type="evidence" value="ECO:0007669"/>
    <property type="project" value="UniProtKB-UniRule"/>
</dbReference>
<dbReference type="PANTHER" id="PTHR22807:SF16">
    <property type="entry name" value="SAM-DEPENDENT MTASE RSMB_NOP-TYPE DOMAIN-CONTAINING PROTEIN"/>
    <property type="match status" value="1"/>
</dbReference>
<keyword evidence="1 5" id="KW-0489">Methyltransferase</keyword>
<reference evidence="7" key="1">
    <citation type="submission" date="2020-05" db="EMBL/GenBank/DDBJ databases">
        <title>Phylogenomic resolution of chytrid fungi.</title>
        <authorList>
            <person name="Stajich J.E."/>
            <person name="Amses K."/>
            <person name="Simmons R."/>
            <person name="Seto K."/>
            <person name="Myers J."/>
            <person name="Bonds A."/>
            <person name="Quandt C.A."/>
            <person name="Barry K."/>
            <person name="Liu P."/>
            <person name="Grigoriev I."/>
            <person name="Longcore J.E."/>
            <person name="James T.Y."/>
        </authorList>
    </citation>
    <scope>NUCLEOTIDE SEQUENCE</scope>
    <source>
        <strain evidence="7">JEL0476</strain>
    </source>
</reference>
<evidence type="ECO:0000313" key="7">
    <source>
        <dbReference type="EMBL" id="KAJ3227512.1"/>
    </source>
</evidence>
<evidence type="ECO:0000256" key="4">
    <source>
        <dbReference type="ARBA" id="ARBA00022884"/>
    </source>
</evidence>
<organism evidence="7 8">
    <name type="scientific">Clydaea vesicula</name>
    <dbReference type="NCBI Taxonomy" id="447962"/>
    <lineage>
        <taxon>Eukaryota</taxon>
        <taxon>Fungi</taxon>
        <taxon>Fungi incertae sedis</taxon>
        <taxon>Chytridiomycota</taxon>
        <taxon>Chytridiomycota incertae sedis</taxon>
        <taxon>Chytridiomycetes</taxon>
        <taxon>Lobulomycetales</taxon>
        <taxon>Lobulomycetaceae</taxon>
        <taxon>Clydaea</taxon>
    </lineage>
</organism>
<feature type="binding site" evidence="5">
    <location>
        <position position="232"/>
    </location>
    <ligand>
        <name>S-adenosyl-L-methionine</name>
        <dbReference type="ChEBI" id="CHEBI:59789"/>
    </ligand>
</feature>
<sequence length="371" mass="42459">MTEQLHYPDSFLTFLEEESIDIQEFDVLLKLKRYIRIKENSSVSKEDVERDLNTTIDTISYLPNYYSLDSKKNIANSQLYKEGQIFGIDLASGIAVYALDIHRDDHVLDLCCAPGAKLCYIADLQSKHEQDFESTGTVTGVDVCAERMANCKTFIKKYKLDKARLFVADGTKFDVHAPSRTGNSINLNYSEDLNVELIKTNEYLKPFHATKKIRFDKQLKTANLLYDKVLCDVECTHEGSIAHIKKYFDRGWDSFEKKFLDKGRLAGLEDLQRGLINNGFKLLKPGSKNTCSFSKKQNEDIIVWFLKQHKDSAVIEPVPNIDKFPAAPNMFIQEFIAEFPTIKNVVRFTPKYSETSGLFIARIKKTLRSPS</sequence>
<dbReference type="Gene3D" id="3.40.50.150">
    <property type="entry name" value="Vaccinia Virus protein VP39"/>
    <property type="match status" value="1"/>
</dbReference>
<dbReference type="PANTHER" id="PTHR22807">
    <property type="entry name" value="NOP2 YEAST -RELATED NOL1/NOP2/FMU SUN DOMAIN-CONTAINING"/>
    <property type="match status" value="1"/>
</dbReference>
<dbReference type="Proteomes" id="UP001211065">
    <property type="component" value="Unassembled WGS sequence"/>
</dbReference>
<feature type="active site" description="Nucleophile" evidence="5">
    <location>
        <position position="291"/>
    </location>
</feature>
<dbReference type="InterPro" id="IPR023267">
    <property type="entry name" value="RCMT"/>
</dbReference>
<evidence type="ECO:0000256" key="2">
    <source>
        <dbReference type="ARBA" id="ARBA00022679"/>
    </source>
</evidence>
<feature type="binding site" evidence="5">
    <location>
        <position position="142"/>
    </location>
    <ligand>
        <name>S-adenosyl-L-methionine</name>
        <dbReference type="ChEBI" id="CHEBI:59789"/>
    </ligand>
</feature>
<name>A0AAD5XZ03_9FUNG</name>
<comment type="caution">
    <text evidence="5">Lacks conserved residue(s) required for the propagation of feature annotation.</text>
</comment>
<evidence type="ECO:0000256" key="5">
    <source>
        <dbReference type="PROSITE-ProRule" id="PRU01023"/>
    </source>
</evidence>
<dbReference type="PRINTS" id="PR02008">
    <property type="entry name" value="RCMTFAMILY"/>
</dbReference>
<accession>A0AAD5XZ03</accession>
<feature type="domain" description="SAM-dependent MTase RsmB/NOP-type" evidence="6">
    <location>
        <begin position="1"/>
        <end position="366"/>
    </location>
</feature>
<dbReference type="AlphaFoldDB" id="A0AAD5XZ03"/>
<dbReference type="GO" id="GO:0001510">
    <property type="term" value="P:RNA methylation"/>
    <property type="evidence" value="ECO:0007669"/>
    <property type="project" value="InterPro"/>
</dbReference>
<keyword evidence="8" id="KW-1185">Reference proteome</keyword>
<evidence type="ECO:0000256" key="3">
    <source>
        <dbReference type="ARBA" id="ARBA00022691"/>
    </source>
</evidence>
<dbReference type="PROSITE" id="PS51686">
    <property type="entry name" value="SAM_MT_RSMB_NOP"/>
    <property type="match status" value="1"/>
</dbReference>
<dbReference type="InterPro" id="IPR023269">
    <property type="entry name" value="RCMT_subfamily_9"/>
</dbReference>
<evidence type="ECO:0000259" key="6">
    <source>
        <dbReference type="PROSITE" id="PS51686"/>
    </source>
</evidence>
<proteinExistence type="inferred from homology"/>
<comment type="caution">
    <text evidence="7">The sequence shown here is derived from an EMBL/GenBank/DDBJ whole genome shotgun (WGS) entry which is preliminary data.</text>
</comment>